<keyword evidence="4" id="KW-1185">Reference proteome</keyword>
<reference evidence="3" key="1">
    <citation type="submission" date="2023-01" db="EMBL/GenBank/DDBJ databases">
        <title>Whole genome sequence of Paucibacter sp. S2-9 isolated from pond sediment.</title>
        <authorList>
            <person name="Jung J.Y."/>
        </authorList>
    </citation>
    <scope>NUCLEOTIDE SEQUENCE</scope>
    <source>
        <strain evidence="3">S2-9</strain>
    </source>
</reference>
<feature type="domain" description="PDZ" evidence="2">
    <location>
        <begin position="507"/>
        <end position="575"/>
    </location>
</feature>
<accession>A0AA95NBW0</accession>
<evidence type="ECO:0000313" key="3">
    <source>
        <dbReference type="EMBL" id="WIT09947.1"/>
    </source>
</evidence>
<dbReference type="InterPro" id="IPR040756">
    <property type="entry name" value="Peptidase_M61_N"/>
</dbReference>
<feature type="region of interest" description="Disordered" evidence="1">
    <location>
        <begin position="410"/>
        <end position="435"/>
    </location>
</feature>
<dbReference type="Pfam" id="PF00595">
    <property type="entry name" value="PDZ"/>
    <property type="match status" value="1"/>
</dbReference>
<dbReference type="RefSeq" id="WP_285231017.1">
    <property type="nucleotide sequence ID" value="NZ_CP116346.1"/>
</dbReference>
<dbReference type="PIRSF" id="PIRSF016493">
    <property type="entry name" value="Glycyl_aminpptds"/>
    <property type="match status" value="1"/>
</dbReference>
<dbReference type="SUPFAM" id="SSF55486">
    <property type="entry name" value="Metalloproteases ('zincins'), catalytic domain"/>
    <property type="match status" value="1"/>
</dbReference>
<dbReference type="Pfam" id="PF17899">
    <property type="entry name" value="Peptidase_M61_N"/>
    <property type="match status" value="1"/>
</dbReference>
<dbReference type="SUPFAM" id="SSF50156">
    <property type="entry name" value="PDZ domain-like"/>
    <property type="match status" value="1"/>
</dbReference>
<proteinExistence type="predicted"/>
<dbReference type="Proteomes" id="UP001177769">
    <property type="component" value="Chromosome"/>
</dbReference>
<evidence type="ECO:0000313" key="4">
    <source>
        <dbReference type="Proteomes" id="UP001177769"/>
    </source>
</evidence>
<protein>
    <submittedName>
        <fullName evidence="3">Peptidase M61</fullName>
    </submittedName>
</protein>
<dbReference type="Gene3D" id="2.60.40.3650">
    <property type="match status" value="1"/>
</dbReference>
<name>A0AA95NBW0_9BURK</name>
<evidence type="ECO:0000259" key="2">
    <source>
        <dbReference type="SMART" id="SM00228"/>
    </source>
</evidence>
<dbReference type="InterPro" id="IPR036034">
    <property type="entry name" value="PDZ_sf"/>
</dbReference>
<dbReference type="InterPro" id="IPR024191">
    <property type="entry name" value="Peptidase_M61"/>
</dbReference>
<dbReference type="Gene3D" id="2.30.42.10">
    <property type="match status" value="1"/>
</dbReference>
<dbReference type="SMART" id="SM00228">
    <property type="entry name" value="PDZ"/>
    <property type="match status" value="1"/>
</dbReference>
<evidence type="ECO:0000256" key="1">
    <source>
        <dbReference type="SAM" id="MobiDB-lite"/>
    </source>
</evidence>
<dbReference type="AlphaFoldDB" id="A0AA95NBW0"/>
<gene>
    <name evidence="3" type="ORF">PFX98_13480</name>
</gene>
<dbReference type="InterPro" id="IPR007963">
    <property type="entry name" value="Peptidase_M61_catalytic"/>
</dbReference>
<dbReference type="InterPro" id="IPR001478">
    <property type="entry name" value="PDZ"/>
</dbReference>
<dbReference type="KEGG" id="pais:PFX98_13480"/>
<sequence length="616" mass="67454">MIHYKIEIADAQAHLYRVTLTVTAPSAEQAFSLPVWIPGSYMVREFARHLSGLRARQGQRELPVHQTSKCAWQVRCSGRAALVLSYQVYAFDTSVRAAFLDAQRGFFNGTSLCLRVHGREGEPHGIDLAGLLPGWQVATGMRAGRGKASYEAADYDELVDHPFELGKFWRGQFSAAGVPHEFVVAGAYPILDGDRLLRDAQRICEAQIDFWHGAHPPGKRAGKPPGKPPFERYVFLLNAVDDSYGGLEHRASTALIAARRDLPRLGQTELSEGYVRLLGLISHEYFHTWNVKRLRPDVFASFDYGQENYTQLLWFFEGFTSYYDELFLVRSGLIDEARYLKLIAGTFSGVLGAPGRKHQSVAQSSFDAWVKYYRQDENTPNAVVSYYTKGAMVAMALDLALRSADKPRAQANAGPSQVCLSPSGGGEGAARNSGPSSLDAVMRLLWQRSGGGPIGEADIMAAVTELGGAALAQDLTLWVHGTDDLPLPALLERFGLRWAADKPSLAQRIGLRVSENGSIVVKQVLQGSAALAAGFCAGDEILACNSWRLRKLEDALLGLQPERLTHMEWLVVRDQRVLMLLLQLPTGEAAATPVALSPAAKAPARALSLRRAWLGG</sequence>
<dbReference type="Gene3D" id="1.10.390.10">
    <property type="entry name" value="Neutral Protease Domain 2"/>
    <property type="match status" value="1"/>
</dbReference>
<dbReference type="EMBL" id="CP116346">
    <property type="protein sequence ID" value="WIT09947.1"/>
    <property type="molecule type" value="Genomic_DNA"/>
</dbReference>
<dbReference type="Pfam" id="PF05299">
    <property type="entry name" value="Peptidase_M61"/>
    <property type="match status" value="1"/>
</dbReference>
<organism evidence="3 4">
    <name type="scientific">Paucibacter sediminis</name>
    <dbReference type="NCBI Taxonomy" id="3019553"/>
    <lineage>
        <taxon>Bacteria</taxon>
        <taxon>Pseudomonadati</taxon>
        <taxon>Pseudomonadota</taxon>
        <taxon>Betaproteobacteria</taxon>
        <taxon>Burkholderiales</taxon>
        <taxon>Sphaerotilaceae</taxon>
        <taxon>Roseateles</taxon>
    </lineage>
</organism>
<dbReference type="InterPro" id="IPR027268">
    <property type="entry name" value="Peptidase_M4/M1_CTD_sf"/>
</dbReference>